<dbReference type="PANTHER" id="PTHR18964">
    <property type="entry name" value="ROK (REPRESSOR, ORF, KINASE) FAMILY"/>
    <property type="match status" value="1"/>
</dbReference>
<dbReference type="InterPro" id="IPR036388">
    <property type="entry name" value="WH-like_DNA-bd_sf"/>
</dbReference>
<keyword evidence="4" id="KW-1185">Reference proteome</keyword>
<dbReference type="SUPFAM" id="SSF46785">
    <property type="entry name" value="Winged helix' DNA-binding domain"/>
    <property type="match status" value="1"/>
</dbReference>
<dbReference type="Gene3D" id="1.10.10.10">
    <property type="entry name" value="Winged helix-like DNA-binding domain superfamily/Winged helix DNA-binding domain"/>
    <property type="match status" value="1"/>
</dbReference>
<dbReference type="InterPro" id="IPR043129">
    <property type="entry name" value="ATPase_NBD"/>
</dbReference>
<comment type="caution">
    <text evidence="3">The sequence shown here is derived from an EMBL/GenBank/DDBJ whole genome shotgun (WGS) entry which is preliminary data.</text>
</comment>
<accession>A0ABP6RNI1</accession>
<protein>
    <submittedName>
        <fullName evidence="3">ROK family protein</fullName>
    </submittedName>
</protein>
<gene>
    <name evidence="3" type="ORF">GCM10020366_25180</name>
</gene>
<comment type="similarity">
    <text evidence="1">Belongs to the ROK (NagC/XylR) family.</text>
</comment>
<dbReference type="SUPFAM" id="SSF53067">
    <property type="entry name" value="Actin-like ATPase domain"/>
    <property type="match status" value="1"/>
</dbReference>
<evidence type="ECO:0000313" key="3">
    <source>
        <dbReference type="EMBL" id="GAA3357381.1"/>
    </source>
</evidence>
<dbReference type="Gene3D" id="3.30.420.40">
    <property type="match status" value="2"/>
</dbReference>
<dbReference type="InterPro" id="IPR036390">
    <property type="entry name" value="WH_DNA-bd_sf"/>
</dbReference>
<dbReference type="PANTHER" id="PTHR18964:SF149">
    <property type="entry name" value="BIFUNCTIONAL UDP-N-ACETYLGLUCOSAMINE 2-EPIMERASE_N-ACETYLMANNOSAMINE KINASE"/>
    <property type="match status" value="1"/>
</dbReference>
<evidence type="ECO:0000313" key="4">
    <source>
        <dbReference type="Proteomes" id="UP001500483"/>
    </source>
</evidence>
<dbReference type="Pfam" id="PF00480">
    <property type="entry name" value="ROK"/>
    <property type="match status" value="1"/>
</dbReference>
<evidence type="ECO:0000256" key="2">
    <source>
        <dbReference type="SAM" id="MobiDB-lite"/>
    </source>
</evidence>
<dbReference type="Proteomes" id="UP001500483">
    <property type="component" value="Unassembled WGS sequence"/>
</dbReference>
<name>A0ABP6RNI1_9PSEU</name>
<sequence>MPAALHALPPVRDTGPTVIAPGLRIVDAPAAAVLRVARREGPVFRDVAATRTGLSAPTVNRHVAALIEAGLLRERTDLAPAGAVGRPRLPFELRREPHLTAGVHIGFRTTTITAHDLHGRVLGGIRTRTGGGDAGEVLRAIGSRVHRFLARWPGRTPLWAGVALGGRVDDLGRVDHPLLGWRAAPVGELIGEQLGLPVSVAPHVESMAAAELSFGPADDPHGSTLYCYAREMIGVALTIGGAVHNPSTGPGGLGHLPSGPTELLDPRGTGRLSDAVSDTALVAAAGAHGLEVRSTAALAELAAGGDPLATSLLRERARVLGRALGHIADVVNPDRIVLGGQAFTEHRAALRDVAGAVAEHSAVPRDLRLTAAGDGIQQQAAAAVSLDVLYADPLGALRHHARATSGRGSGRRRSAAAHR</sequence>
<dbReference type="RefSeq" id="WP_344926420.1">
    <property type="nucleotide sequence ID" value="NZ_BAAAYK010000038.1"/>
</dbReference>
<organism evidence="3 4">
    <name type="scientific">Saccharopolyspora gregorii</name>
    <dbReference type="NCBI Taxonomy" id="33914"/>
    <lineage>
        <taxon>Bacteria</taxon>
        <taxon>Bacillati</taxon>
        <taxon>Actinomycetota</taxon>
        <taxon>Actinomycetes</taxon>
        <taxon>Pseudonocardiales</taxon>
        <taxon>Pseudonocardiaceae</taxon>
        <taxon>Saccharopolyspora</taxon>
    </lineage>
</organism>
<dbReference type="InterPro" id="IPR000600">
    <property type="entry name" value="ROK"/>
</dbReference>
<feature type="compositionally biased region" description="Basic residues" evidence="2">
    <location>
        <begin position="409"/>
        <end position="419"/>
    </location>
</feature>
<dbReference type="EMBL" id="BAAAYK010000038">
    <property type="protein sequence ID" value="GAA3357381.1"/>
    <property type="molecule type" value="Genomic_DNA"/>
</dbReference>
<proteinExistence type="inferred from homology"/>
<reference evidence="4" key="1">
    <citation type="journal article" date="2019" name="Int. J. Syst. Evol. Microbiol.">
        <title>The Global Catalogue of Microorganisms (GCM) 10K type strain sequencing project: providing services to taxonomists for standard genome sequencing and annotation.</title>
        <authorList>
            <consortium name="The Broad Institute Genomics Platform"/>
            <consortium name="The Broad Institute Genome Sequencing Center for Infectious Disease"/>
            <person name="Wu L."/>
            <person name="Ma J."/>
        </authorList>
    </citation>
    <scope>NUCLEOTIDE SEQUENCE [LARGE SCALE GENOMIC DNA]</scope>
    <source>
        <strain evidence="4">JCM 9687</strain>
    </source>
</reference>
<feature type="region of interest" description="Disordered" evidence="2">
    <location>
        <begin position="400"/>
        <end position="419"/>
    </location>
</feature>
<dbReference type="Pfam" id="PF13412">
    <property type="entry name" value="HTH_24"/>
    <property type="match status" value="1"/>
</dbReference>
<evidence type="ECO:0000256" key="1">
    <source>
        <dbReference type="ARBA" id="ARBA00006479"/>
    </source>
</evidence>